<evidence type="ECO:0000256" key="12">
    <source>
        <dbReference type="ARBA" id="ARBA00023239"/>
    </source>
</evidence>
<dbReference type="PANTHER" id="PTHR22960:SF0">
    <property type="entry name" value="MOLYBDENUM COFACTOR BIOSYNTHESIS PROTEIN 1"/>
    <property type="match status" value="1"/>
</dbReference>
<comment type="cofactor">
    <cofactor evidence="1">
        <name>[4Fe-4S] cluster</name>
        <dbReference type="ChEBI" id="CHEBI:49883"/>
    </cofactor>
</comment>
<organism evidence="15 16">
    <name type="scientific">Phaeodactylum tricornutum (strain CCAP 1055/1)</name>
    <dbReference type="NCBI Taxonomy" id="556484"/>
    <lineage>
        <taxon>Eukaryota</taxon>
        <taxon>Sar</taxon>
        <taxon>Stramenopiles</taxon>
        <taxon>Ochrophyta</taxon>
        <taxon>Bacillariophyta</taxon>
        <taxon>Bacillariophyceae</taxon>
        <taxon>Bacillariophycidae</taxon>
        <taxon>Naviculales</taxon>
        <taxon>Phaeodactylaceae</taxon>
        <taxon>Phaeodactylum</taxon>
    </lineage>
</organism>
<evidence type="ECO:0000256" key="10">
    <source>
        <dbReference type="ARBA" id="ARBA00023134"/>
    </source>
</evidence>
<keyword evidence="4" id="KW-0004">4Fe-4S</keyword>
<comment type="pathway">
    <text evidence="2">Cofactor biosynthesis; molybdopterin biosynthesis.</text>
</comment>
<dbReference type="EC" id="4.1.99.22" evidence="3"/>
<dbReference type="InterPro" id="IPR013785">
    <property type="entry name" value="Aldolase_TIM"/>
</dbReference>
<dbReference type="NCBIfam" id="TIGR02666">
    <property type="entry name" value="moaA"/>
    <property type="match status" value="1"/>
</dbReference>
<dbReference type="Proteomes" id="UP000000759">
    <property type="component" value="Chromosome 20"/>
</dbReference>
<dbReference type="Pfam" id="PF04055">
    <property type="entry name" value="Radical_SAM"/>
    <property type="match status" value="1"/>
</dbReference>
<dbReference type="KEGG" id="pti:PHATRDRAFT_15625"/>
<sequence>VLTDTFQRQHTYLRLSLTERCNLRCTYCMPEAGVPLQPASHLLQTPELLNIATYFRQAGVTKFRLTGGEPTLRKDLLDVVKGLKRLDPHQIGMTSNGIKLHKELPDLVEEGLDSLNISLDTVDADKFATLTRRPAAYLDRVWQSIDVAHDLLKDHGSVKLNCVVMRGTNDDEVANFIQLTETYPALSVRFIEYMPFSENGWNWDKCVPYQELLDQLETGMLKAVPVKDPHDTTKWFRTASGGKIGFITSMSSHFCAGCNRIRLAADGSLKVCLFDGVTEISLRDAVRDYDFTDTELGKLVHYAIQKKKFSLGGHKDPQDIMNDAANNRPMTLIGG</sequence>
<dbReference type="SFLD" id="SFLDG01067">
    <property type="entry name" value="SPASM/twitch_domain_containing"/>
    <property type="match status" value="1"/>
</dbReference>
<keyword evidence="8" id="KW-0408">Iron</keyword>
<dbReference type="PROSITE" id="PS01305">
    <property type="entry name" value="MOAA_NIFB_PQQE"/>
    <property type="match status" value="1"/>
</dbReference>
<dbReference type="PANTHER" id="PTHR22960">
    <property type="entry name" value="MOLYBDOPTERIN COFACTOR SYNTHESIS PROTEIN A"/>
    <property type="match status" value="1"/>
</dbReference>
<dbReference type="STRING" id="556484.B7G995"/>
<dbReference type="InterPro" id="IPR040064">
    <property type="entry name" value="MoaA-like"/>
</dbReference>
<evidence type="ECO:0000256" key="6">
    <source>
        <dbReference type="ARBA" id="ARBA00022723"/>
    </source>
</evidence>
<keyword evidence="10" id="KW-0342">GTP-binding</keyword>
<dbReference type="GO" id="GO:0006777">
    <property type="term" value="P:Mo-molybdopterin cofactor biosynthetic process"/>
    <property type="evidence" value="ECO:0007669"/>
    <property type="project" value="UniProtKB-KW"/>
</dbReference>
<dbReference type="InterPro" id="IPR010505">
    <property type="entry name" value="MoaA_twitch"/>
</dbReference>
<evidence type="ECO:0000313" key="15">
    <source>
        <dbReference type="EMBL" id="EEC44780.1"/>
    </source>
</evidence>
<dbReference type="Gene3D" id="3.20.20.70">
    <property type="entry name" value="Aldolase class I"/>
    <property type="match status" value="1"/>
</dbReference>
<gene>
    <name evidence="15" type="ORF">PHATRDRAFT_15625</name>
</gene>
<evidence type="ECO:0000256" key="9">
    <source>
        <dbReference type="ARBA" id="ARBA00023014"/>
    </source>
</evidence>
<dbReference type="InterPro" id="IPR007197">
    <property type="entry name" value="rSAM"/>
</dbReference>
<dbReference type="InterPro" id="IPR006638">
    <property type="entry name" value="Elp3/MiaA/NifB-like_rSAM"/>
</dbReference>
<comment type="catalytic activity">
    <reaction evidence="13">
        <text>GTP + AH2 + S-adenosyl-L-methionine = (8S)-3',8-cyclo-7,8-dihydroguanosine 5'-triphosphate + 5'-deoxyadenosine + L-methionine + A + H(+)</text>
        <dbReference type="Rhea" id="RHEA:49576"/>
        <dbReference type="ChEBI" id="CHEBI:13193"/>
        <dbReference type="ChEBI" id="CHEBI:15378"/>
        <dbReference type="ChEBI" id="CHEBI:17319"/>
        <dbReference type="ChEBI" id="CHEBI:17499"/>
        <dbReference type="ChEBI" id="CHEBI:37565"/>
        <dbReference type="ChEBI" id="CHEBI:57844"/>
        <dbReference type="ChEBI" id="CHEBI:59789"/>
        <dbReference type="ChEBI" id="CHEBI:131766"/>
        <dbReference type="EC" id="4.1.99.22"/>
    </reaction>
</comment>
<dbReference type="InterPro" id="IPR000385">
    <property type="entry name" value="MoaA_NifB_PqqE_Fe-S-bd_CS"/>
</dbReference>
<dbReference type="InterPro" id="IPR050105">
    <property type="entry name" value="MoCo_biosynth_MoaA/MoaC"/>
</dbReference>
<dbReference type="GO" id="GO:0051539">
    <property type="term" value="F:4 iron, 4 sulfur cluster binding"/>
    <property type="evidence" value="ECO:0007669"/>
    <property type="project" value="UniProtKB-KW"/>
</dbReference>
<dbReference type="CDD" id="cd01335">
    <property type="entry name" value="Radical_SAM"/>
    <property type="match status" value="1"/>
</dbReference>
<dbReference type="PROSITE" id="PS51918">
    <property type="entry name" value="RADICAL_SAM"/>
    <property type="match status" value="1"/>
</dbReference>
<keyword evidence="11" id="KW-0501">Molybdenum cofactor biosynthesis</keyword>
<dbReference type="GO" id="GO:0005525">
    <property type="term" value="F:GTP binding"/>
    <property type="evidence" value="ECO:0007669"/>
    <property type="project" value="UniProtKB-KW"/>
</dbReference>
<dbReference type="SFLD" id="SFLDG01386">
    <property type="entry name" value="main_SPASM_domain-containing"/>
    <property type="match status" value="1"/>
</dbReference>
<evidence type="ECO:0000256" key="11">
    <source>
        <dbReference type="ARBA" id="ARBA00023150"/>
    </source>
</evidence>
<dbReference type="CDD" id="cd21117">
    <property type="entry name" value="Twitch_MoaA"/>
    <property type="match status" value="1"/>
</dbReference>
<dbReference type="AlphaFoldDB" id="B7G995"/>
<dbReference type="PaxDb" id="2850-Phatr15625"/>
<dbReference type="RefSeq" id="XP_002183598.1">
    <property type="nucleotide sequence ID" value="XM_002183562.1"/>
</dbReference>
<dbReference type="GO" id="GO:0061799">
    <property type="term" value="F:cyclic pyranopterin monophosphate synthase activity"/>
    <property type="evidence" value="ECO:0007669"/>
    <property type="project" value="TreeGrafter"/>
</dbReference>
<evidence type="ECO:0000313" key="16">
    <source>
        <dbReference type="Proteomes" id="UP000000759"/>
    </source>
</evidence>
<dbReference type="EMBL" id="CM000622">
    <property type="protein sequence ID" value="EEC44780.1"/>
    <property type="molecule type" value="Genomic_DNA"/>
</dbReference>
<name>B7G995_PHATC</name>
<keyword evidence="12" id="KW-0456">Lyase</keyword>
<dbReference type="SFLD" id="SFLDS00029">
    <property type="entry name" value="Radical_SAM"/>
    <property type="match status" value="1"/>
</dbReference>
<reference evidence="16" key="2">
    <citation type="submission" date="2008-08" db="EMBL/GenBank/DDBJ databases">
        <authorList>
            <consortium name="Diatom Consortium"/>
            <person name="Grigoriev I."/>
            <person name="Grimwood J."/>
            <person name="Kuo A."/>
            <person name="Otillar R.P."/>
            <person name="Salamov A."/>
            <person name="Detter J.C."/>
            <person name="Lindquist E."/>
            <person name="Shapiro H."/>
            <person name="Lucas S."/>
            <person name="Glavina del Rio T."/>
            <person name="Pitluck S."/>
            <person name="Rokhsar D."/>
            <person name="Bowler C."/>
        </authorList>
    </citation>
    <scope>GENOME REANNOTATION</scope>
    <source>
        <strain evidence="16">CCAP 1055/1</strain>
    </source>
</reference>
<dbReference type="SMART" id="SM00729">
    <property type="entry name" value="Elp3"/>
    <property type="match status" value="1"/>
</dbReference>
<keyword evidence="7" id="KW-0547">Nucleotide-binding</keyword>
<evidence type="ECO:0000256" key="2">
    <source>
        <dbReference type="ARBA" id="ARBA00005046"/>
    </source>
</evidence>
<evidence type="ECO:0000256" key="3">
    <source>
        <dbReference type="ARBA" id="ARBA00012167"/>
    </source>
</evidence>
<evidence type="ECO:0000256" key="13">
    <source>
        <dbReference type="ARBA" id="ARBA00048697"/>
    </source>
</evidence>
<protein>
    <recommendedName>
        <fullName evidence="3">GTP 3',8-cyclase</fullName>
        <ecNumber evidence="3">4.1.99.22</ecNumber>
    </recommendedName>
</protein>
<dbReference type="Pfam" id="PF06463">
    <property type="entry name" value="Mob_synth_C"/>
    <property type="match status" value="1"/>
</dbReference>
<dbReference type="GO" id="GO:0061798">
    <property type="term" value="F:GTP 3',8'-cyclase activity"/>
    <property type="evidence" value="ECO:0007669"/>
    <property type="project" value="UniProtKB-EC"/>
</dbReference>
<keyword evidence="9" id="KW-0411">Iron-sulfur</keyword>
<dbReference type="InParanoid" id="B7G995"/>
<dbReference type="SUPFAM" id="SSF102114">
    <property type="entry name" value="Radical SAM enzymes"/>
    <property type="match status" value="1"/>
</dbReference>
<dbReference type="OrthoDB" id="429626at2759"/>
<dbReference type="GO" id="GO:0046872">
    <property type="term" value="F:metal ion binding"/>
    <property type="evidence" value="ECO:0007669"/>
    <property type="project" value="UniProtKB-KW"/>
</dbReference>
<dbReference type="UniPathway" id="UPA00344"/>
<dbReference type="eggNOG" id="KOG2876">
    <property type="taxonomic scope" value="Eukaryota"/>
</dbReference>
<accession>B7G995</accession>
<evidence type="ECO:0000256" key="4">
    <source>
        <dbReference type="ARBA" id="ARBA00022485"/>
    </source>
</evidence>
<reference evidence="15 16" key="1">
    <citation type="journal article" date="2008" name="Nature">
        <title>The Phaeodactylum genome reveals the evolutionary history of diatom genomes.</title>
        <authorList>
            <person name="Bowler C."/>
            <person name="Allen A.E."/>
            <person name="Badger J.H."/>
            <person name="Grimwood J."/>
            <person name="Jabbari K."/>
            <person name="Kuo A."/>
            <person name="Maheswari U."/>
            <person name="Martens C."/>
            <person name="Maumus F."/>
            <person name="Otillar R.P."/>
            <person name="Rayko E."/>
            <person name="Salamov A."/>
            <person name="Vandepoele K."/>
            <person name="Beszteri B."/>
            <person name="Gruber A."/>
            <person name="Heijde M."/>
            <person name="Katinka M."/>
            <person name="Mock T."/>
            <person name="Valentin K."/>
            <person name="Verret F."/>
            <person name="Berges J.A."/>
            <person name="Brownlee C."/>
            <person name="Cadoret J.P."/>
            <person name="Chiovitti A."/>
            <person name="Choi C.J."/>
            <person name="Coesel S."/>
            <person name="De Martino A."/>
            <person name="Detter J.C."/>
            <person name="Durkin C."/>
            <person name="Falciatore A."/>
            <person name="Fournet J."/>
            <person name="Haruta M."/>
            <person name="Huysman M.J."/>
            <person name="Jenkins B.D."/>
            <person name="Jiroutova K."/>
            <person name="Jorgensen R.E."/>
            <person name="Joubert Y."/>
            <person name="Kaplan A."/>
            <person name="Kroger N."/>
            <person name="Kroth P.G."/>
            <person name="La Roche J."/>
            <person name="Lindquist E."/>
            <person name="Lommer M."/>
            <person name="Martin-Jezequel V."/>
            <person name="Lopez P.J."/>
            <person name="Lucas S."/>
            <person name="Mangogna M."/>
            <person name="McGinnis K."/>
            <person name="Medlin L.K."/>
            <person name="Montsant A."/>
            <person name="Oudot-Le Secq M.P."/>
            <person name="Napoli C."/>
            <person name="Obornik M."/>
            <person name="Parker M.S."/>
            <person name="Petit J.L."/>
            <person name="Porcel B.M."/>
            <person name="Poulsen N."/>
            <person name="Robison M."/>
            <person name="Rychlewski L."/>
            <person name="Rynearson T.A."/>
            <person name="Schmutz J."/>
            <person name="Shapiro H."/>
            <person name="Siaut M."/>
            <person name="Stanley M."/>
            <person name="Sussman M.R."/>
            <person name="Taylor A.R."/>
            <person name="Vardi A."/>
            <person name="von Dassow P."/>
            <person name="Vyverman W."/>
            <person name="Willis A."/>
            <person name="Wyrwicz L.S."/>
            <person name="Rokhsar D.S."/>
            <person name="Weissenbach J."/>
            <person name="Armbrust E.V."/>
            <person name="Green B.R."/>
            <person name="Van de Peer Y."/>
            <person name="Grigoriev I.V."/>
        </authorList>
    </citation>
    <scope>NUCLEOTIDE SEQUENCE [LARGE SCALE GENOMIC DNA]</scope>
    <source>
        <strain evidence="15 16">CCAP 1055/1</strain>
    </source>
</reference>
<evidence type="ECO:0000256" key="5">
    <source>
        <dbReference type="ARBA" id="ARBA00022691"/>
    </source>
</evidence>
<evidence type="ECO:0000256" key="7">
    <source>
        <dbReference type="ARBA" id="ARBA00022741"/>
    </source>
</evidence>
<feature type="domain" description="Radical SAM core" evidence="14">
    <location>
        <begin position="5"/>
        <end position="231"/>
    </location>
</feature>
<dbReference type="HOGENOM" id="CLU_009273_0_0_1"/>
<evidence type="ECO:0000256" key="1">
    <source>
        <dbReference type="ARBA" id="ARBA00001966"/>
    </source>
</evidence>
<dbReference type="InterPro" id="IPR058240">
    <property type="entry name" value="rSAM_sf"/>
</dbReference>
<keyword evidence="6" id="KW-0479">Metal-binding</keyword>
<dbReference type="InterPro" id="IPR013483">
    <property type="entry name" value="MoaA"/>
</dbReference>
<keyword evidence="5" id="KW-0949">S-adenosyl-L-methionine</keyword>
<keyword evidence="16" id="KW-1185">Reference proteome</keyword>
<dbReference type="SFLD" id="SFLDG01383">
    <property type="entry name" value="cyclic_pyranopterin_phosphate"/>
    <property type="match status" value="1"/>
</dbReference>
<proteinExistence type="predicted"/>
<evidence type="ECO:0000256" key="8">
    <source>
        <dbReference type="ARBA" id="ARBA00023004"/>
    </source>
</evidence>
<dbReference type="GeneID" id="7195286"/>
<evidence type="ECO:0000259" key="14">
    <source>
        <dbReference type="PROSITE" id="PS51918"/>
    </source>
</evidence>
<feature type="non-terminal residue" evidence="15">
    <location>
        <position position="1"/>
    </location>
</feature>